<proteinExistence type="predicted"/>
<dbReference type="PROSITE" id="PS50850">
    <property type="entry name" value="MFS"/>
    <property type="match status" value="1"/>
</dbReference>
<evidence type="ECO:0000256" key="4">
    <source>
        <dbReference type="ARBA" id="ARBA00022692"/>
    </source>
</evidence>
<dbReference type="InterPro" id="IPR036259">
    <property type="entry name" value="MFS_trans_sf"/>
</dbReference>
<evidence type="ECO:0000313" key="10">
    <source>
        <dbReference type="Proteomes" id="UP001375743"/>
    </source>
</evidence>
<evidence type="ECO:0000256" key="5">
    <source>
        <dbReference type="ARBA" id="ARBA00022989"/>
    </source>
</evidence>
<keyword evidence="4 7" id="KW-0812">Transmembrane</keyword>
<keyword evidence="10" id="KW-1185">Reference proteome</keyword>
<dbReference type="Gene3D" id="1.20.1250.20">
    <property type="entry name" value="MFS general substrate transporter like domains"/>
    <property type="match status" value="1"/>
</dbReference>
<organism evidence="9 10">
    <name type="scientific">Benzoatithermus flavus</name>
    <dbReference type="NCBI Taxonomy" id="3108223"/>
    <lineage>
        <taxon>Bacteria</taxon>
        <taxon>Pseudomonadati</taxon>
        <taxon>Pseudomonadota</taxon>
        <taxon>Alphaproteobacteria</taxon>
        <taxon>Geminicoccales</taxon>
        <taxon>Geminicoccaceae</taxon>
        <taxon>Benzoatithermus</taxon>
    </lineage>
</organism>
<evidence type="ECO:0000313" key="9">
    <source>
        <dbReference type="EMBL" id="MEK0083413.1"/>
    </source>
</evidence>
<evidence type="ECO:0000256" key="7">
    <source>
        <dbReference type="SAM" id="Phobius"/>
    </source>
</evidence>
<feature type="transmembrane region" description="Helical" evidence="7">
    <location>
        <begin position="23"/>
        <end position="49"/>
    </location>
</feature>
<keyword evidence="3" id="KW-1003">Cell membrane</keyword>
<feature type="transmembrane region" description="Helical" evidence="7">
    <location>
        <begin position="87"/>
        <end position="107"/>
    </location>
</feature>
<feature type="transmembrane region" description="Helical" evidence="7">
    <location>
        <begin position="180"/>
        <end position="199"/>
    </location>
</feature>
<dbReference type="PANTHER" id="PTHR23513">
    <property type="entry name" value="INTEGRAL MEMBRANE EFFLUX PROTEIN-RELATED"/>
    <property type="match status" value="1"/>
</dbReference>
<dbReference type="SUPFAM" id="SSF103473">
    <property type="entry name" value="MFS general substrate transporter"/>
    <property type="match status" value="1"/>
</dbReference>
<accession>A0ABU8XQF7</accession>
<evidence type="ECO:0000256" key="6">
    <source>
        <dbReference type="ARBA" id="ARBA00023136"/>
    </source>
</evidence>
<protein>
    <submittedName>
        <fullName evidence="9">MFS transporter</fullName>
    </submittedName>
</protein>
<dbReference type="CDD" id="cd06173">
    <property type="entry name" value="MFS_MefA_like"/>
    <property type="match status" value="1"/>
</dbReference>
<evidence type="ECO:0000256" key="3">
    <source>
        <dbReference type="ARBA" id="ARBA00022475"/>
    </source>
</evidence>
<dbReference type="Pfam" id="PF05977">
    <property type="entry name" value="MFS_3"/>
    <property type="match status" value="1"/>
</dbReference>
<dbReference type="InterPro" id="IPR010290">
    <property type="entry name" value="TM_effector"/>
</dbReference>
<dbReference type="RefSeq" id="WP_418159264.1">
    <property type="nucleotide sequence ID" value="NZ_JBBLZC010000008.1"/>
</dbReference>
<comment type="subcellular location">
    <subcellularLocation>
        <location evidence="1">Cell membrane</location>
        <topology evidence="1">Multi-pass membrane protein</topology>
    </subcellularLocation>
</comment>
<feature type="domain" description="Major facilitator superfamily (MFS) profile" evidence="8">
    <location>
        <begin position="22"/>
        <end position="408"/>
    </location>
</feature>
<feature type="transmembrane region" description="Helical" evidence="7">
    <location>
        <begin position="295"/>
        <end position="324"/>
    </location>
</feature>
<feature type="transmembrane region" description="Helical" evidence="7">
    <location>
        <begin position="228"/>
        <end position="253"/>
    </location>
</feature>
<feature type="transmembrane region" description="Helical" evidence="7">
    <location>
        <begin position="265"/>
        <end position="283"/>
    </location>
</feature>
<evidence type="ECO:0000259" key="8">
    <source>
        <dbReference type="PROSITE" id="PS50850"/>
    </source>
</evidence>
<feature type="transmembrane region" description="Helical" evidence="7">
    <location>
        <begin position="373"/>
        <end position="398"/>
    </location>
</feature>
<dbReference type="InterPro" id="IPR020846">
    <property type="entry name" value="MFS_dom"/>
</dbReference>
<dbReference type="Proteomes" id="UP001375743">
    <property type="component" value="Unassembled WGS sequence"/>
</dbReference>
<keyword evidence="6 7" id="KW-0472">Membrane</keyword>
<evidence type="ECO:0000256" key="1">
    <source>
        <dbReference type="ARBA" id="ARBA00004651"/>
    </source>
</evidence>
<reference evidence="9 10" key="1">
    <citation type="submission" date="2024-01" db="EMBL/GenBank/DDBJ databases">
        <title>Multi-omics insights into the function and evolution of sodium benzoate biodegradation pathways in Benzoatithermus flavus gen. nov., sp. nov. from hot spring.</title>
        <authorList>
            <person name="Hu C.-J."/>
            <person name="Li W.-J."/>
        </authorList>
    </citation>
    <scope>NUCLEOTIDE SEQUENCE [LARGE SCALE GENOMIC DNA]</scope>
    <source>
        <strain evidence="9 10">SYSU G07066</strain>
    </source>
</reference>
<gene>
    <name evidence="9" type="ORF">U1T56_09640</name>
</gene>
<sequence>MQDTTSAHEQRLSGWVAFRHRDFALYCAARFLSALAIQMQTVAVGWLVYDLTRDPLALGLVGLAGFLPAICFALLTGHVADRFDRRGVLLLCYALTMASAAGLLLVARQNTPPVWPIYALILLFGTARAFANPAGQALVPNLVPIEHFKNAVAWNSSAWQTATIAGPALGGVLYAFGGTVVFAAATFCFALTFLLLLAMHPRGVRGIQEKASWTGLLAGIRFIRSRPAILGAISLDLFAVLLGGATALLPIYARDILHVGPWGLGILRSMPAVGAVVMAVLLAHRPLSRRTGRRMFQAVAVFGLATIGFGLSTSLPLSLLFLFVMGAADMISVFVRQTLVQIETPDAMRGRVAAVNAVFIGASNELGEFESGVLAALIGAVPAVVVGGIGTLVVAGLWARWFPALRERDRLVT</sequence>
<dbReference type="EMBL" id="JBBLZC010000008">
    <property type="protein sequence ID" value="MEK0083413.1"/>
    <property type="molecule type" value="Genomic_DNA"/>
</dbReference>
<dbReference type="PANTHER" id="PTHR23513:SF9">
    <property type="entry name" value="ENTEROBACTIN EXPORTER ENTS"/>
    <property type="match status" value="1"/>
</dbReference>
<keyword evidence="2" id="KW-0813">Transport</keyword>
<comment type="caution">
    <text evidence="9">The sequence shown here is derived from an EMBL/GenBank/DDBJ whole genome shotgun (WGS) entry which is preliminary data.</text>
</comment>
<name>A0ABU8XQF7_9PROT</name>
<keyword evidence="5 7" id="KW-1133">Transmembrane helix</keyword>
<evidence type="ECO:0000256" key="2">
    <source>
        <dbReference type="ARBA" id="ARBA00022448"/>
    </source>
</evidence>
<feature type="transmembrane region" description="Helical" evidence="7">
    <location>
        <begin position="55"/>
        <end position="75"/>
    </location>
</feature>